<evidence type="ECO:0000313" key="2">
    <source>
        <dbReference type="EMBL" id="NII42481.1"/>
    </source>
</evidence>
<dbReference type="RefSeq" id="WP_166781471.1">
    <property type="nucleotide sequence ID" value="NZ_JAAOYO010000005.1"/>
</dbReference>
<keyword evidence="3" id="KW-1185">Reference proteome</keyword>
<organism evidence="2 3">
    <name type="scientific">Curtobacterium salicis</name>
    <dbReference type="NCBI Taxonomy" id="1779862"/>
    <lineage>
        <taxon>Bacteria</taxon>
        <taxon>Bacillati</taxon>
        <taxon>Actinomycetota</taxon>
        <taxon>Actinomycetes</taxon>
        <taxon>Micrococcales</taxon>
        <taxon>Microbacteriaceae</taxon>
        <taxon>Curtobacterium</taxon>
    </lineage>
</organism>
<feature type="region of interest" description="Disordered" evidence="1">
    <location>
        <begin position="1"/>
        <end position="20"/>
    </location>
</feature>
<proteinExistence type="predicted"/>
<comment type="caution">
    <text evidence="2">The sequence shown here is derived from an EMBL/GenBank/DDBJ whole genome shotgun (WGS) entry which is preliminary data.</text>
</comment>
<accession>A0ABX0TAE4</accession>
<name>A0ABX0TAE4_9MICO</name>
<evidence type="ECO:0000313" key="3">
    <source>
        <dbReference type="Proteomes" id="UP001318300"/>
    </source>
</evidence>
<dbReference type="EMBL" id="JAAOYO010000005">
    <property type="protein sequence ID" value="NII42481.1"/>
    <property type="molecule type" value="Genomic_DNA"/>
</dbReference>
<gene>
    <name evidence="2" type="ORF">E9228_003150</name>
</gene>
<evidence type="ECO:0000256" key="1">
    <source>
        <dbReference type="SAM" id="MobiDB-lite"/>
    </source>
</evidence>
<protein>
    <submittedName>
        <fullName evidence="2">Uncharacterized protein</fullName>
    </submittedName>
</protein>
<sequence length="68" mass="7424">MTRHETHPGLAPATTRNHREQQWLPPFRDPACNAVDVVHTQVVRGVPFASAGARGRERVAELTVTGLG</sequence>
<dbReference type="Proteomes" id="UP001318300">
    <property type="component" value="Unassembled WGS sequence"/>
</dbReference>
<reference evidence="2 3" key="1">
    <citation type="submission" date="2020-03" db="EMBL/GenBank/DDBJ databases">
        <title>Above-ground endophytic microbial communities from plants in different locations in the United States.</title>
        <authorList>
            <person name="Frank C."/>
        </authorList>
    </citation>
    <scope>NUCLEOTIDE SEQUENCE [LARGE SCALE GENOMIC DNA]</scope>
    <source>
        <strain evidence="2 3">WW7</strain>
    </source>
</reference>